<protein>
    <submittedName>
        <fullName evidence="1">Uncharacterized protein</fullName>
    </submittedName>
</protein>
<keyword evidence="2" id="KW-1185">Reference proteome</keyword>
<evidence type="ECO:0000313" key="2">
    <source>
        <dbReference type="Proteomes" id="UP000224634"/>
    </source>
</evidence>
<dbReference type="AlphaFoldDB" id="A0A2B7XR34"/>
<dbReference type="EMBL" id="PDNA01000129">
    <property type="protein sequence ID" value="PGH11676.1"/>
    <property type="molecule type" value="Genomic_DNA"/>
</dbReference>
<evidence type="ECO:0000313" key="1">
    <source>
        <dbReference type="EMBL" id="PGH11676.1"/>
    </source>
</evidence>
<gene>
    <name evidence="1" type="ORF">AJ80_07044</name>
</gene>
<proteinExistence type="predicted"/>
<name>A0A2B7XR34_POLH7</name>
<dbReference type="Proteomes" id="UP000224634">
    <property type="component" value="Unassembled WGS sequence"/>
</dbReference>
<sequence>MSYDDITDMFASSPYREWMHISRMGSDWIQHKDGDISVTTQFETFFDPKCTSISAQDVYKYFSVFDVPICPHLHSNHPYVLGGLDLARTSPSSGRRKHKTRKCRVRHCDTEFFFGWSIELGTHTGVTPGRWLRFYVTRRLGRLANSTNPEWVVQLAYADEELGNHWTRCREWRRLHQDL</sequence>
<accession>A0A2B7XR34</accession>
<reference evidence="1 2" key="1">
    <citation type="submission" date="2017-10" db="EMBL/GenBank/DDBJ databases">
        <title>Comparative genomics in systemic dimorphic fungi from Ajellomycetaceae.</title>
        <authorList>
            <person name="Munoz J.F."/>
            <person name="Mcewen J.G."/>
            <person name="Clay O.K."/>
            <person name="Cuomo C.A."/>
        </authorList>
    </citation>
    <scope>NUCLEOTIDE SEQUENCE [LARGE SCALE GENOMIC DNA]</scope>
    <source>
        <strain evidence="1 2">UAMH7299</strain>
    </source>
</reference>
<comment type="caution">
    <text evidence="1">The sequence shown here is derived from an EMBL/GenBank/DDBJ whole genome shotgun (WGS) entry which is preliminary data.</text>
</comment>
<organism evidence="1 2">
    <name type="scientific">Polytolypa hystricis (strain UAMH7299)</name>
    <dbReference type="NCBI Taxonomy" id="1447883"/>
    <lineage>
        <taxon>Eukaryota</taxon>
        <taxon>Fungi</taxon>
        <taxon>Dikarya</taxon>
        <taxon>Ascomycota</taxon>
        <taxon>Pezizomycotina</taxon>
        <taxon>Eurotiomycetes</taxon>
        <taxon>Eurotiomycetidae</taxon>
        <taxon>Onygenales</taxon>
        <taxon>Onygenales incertae sedis</taxon>
        <taxon>Polytolypa</taxon>
    </lineage>
</organism>